<name>A0ABP8SED5_9ACTN</name>
<dbReference type="EMBL" id="BAABGU010000006">
    <property type="protein sequence ID" value="GAA4566054.1"/>
    <property type="molecule type" value="Genomic_DNA"/>
</dbReference>
<reference evidence="2" key="1">
    <citation type="journal article" date="2019" name="Int. J. Syst. Evol. Microbiol.">
        <title>The Global Catalogue of Microorganisms (GCM) 10K type strain sequencing project: providing services to taxonomists for standard genome sequencing and annotation.</title>
        <authorList>
            <consortium name="The Broad Institute Genomics Platform"/>
            <consortium name="The Broad Institute Genome Sequencing Center for Infectious Disease"/>
            <person name="Wu L."/>
            <person name="Ma J."/>
        </authorList>
    </citation>
    <scope>NUCLEOTIDE SEQUENCE [LARGE SCALE GENOMIC DNA]</scope>
    <source>
        <strain evidence="2">JCM 3175</strain>
    </source>
</reference>
<keyword evidence="2" id="KW-1185">Reference proteome</keyword>
<evidence type="ECO:0000313" key="2">
    <source>
        <dbReference type="Proteomes" id="UP001500307"/>
    </source>
</evidence>
<comment type="caution">
    <text evidence="1">The sequence shown here is derived from an EMBL/GenBank/DDBJ whole genome shotgun (WGS) entry which is preliminary data.</text>
</comment>
<proteinExistence type="predicted"/>
<dbReference type="Proteomes" id="UP001500307">
    <property type="component" value="Unassembled WGS sequence"/>
</dbReference>
<protein>
    <submittedName>
        <fullName evidence="1">Uncharacterized protein</fullName>
    </submittedName>
</protein>
<evidence type="ECO:0000313" key="1">
    <source>
        <dbReference type="EMBL" id="GAA4566054.1"/>
    </source>
</evidence>
<gene>
    <name evidence="1" type="ORF">GCM10023176_15430</name>
</gene>
<sequence>MATDAVAGNALRVAPAQPGATDDPVLGVLAAFTKDLIKGVDETLGAFLAAGGRDVARLAEVVADTGAVARVERMISGRVAEALTALDTASIDETARTALTGLATAASTRRA</sequence>
<dbReference type="InterPro" id="IPR008949">
    <property type="entry name" value="Isoprenoid_synthase_dom_sf"/>
</dbReference>
<organism evidence="1 2">
    <name type="scientific">Micromonospora coerulea</name>
    <dbReference type="NCBI Taxonomy" id="47856"/>
    <lineage>
        <taxon>Bacteria</taxon>
        <taxon>Bacillati</taxon>
        <taxon>Actinomycetota</taxon>
        <taxon>Actinomycetes</taxon>
        <taxon>Micromonosporales</taxon>
        <taxon>Micromonosporaceae</taxon>
        <taxon>Micromonospora</taxon>
    </lineage>
</organism>
<accession>A0ABP8SED5</accession>
<dbReference type="Gene3D" id="1.10.600.10">
    <property type="entry name" value="Farnesyl Diphosphate Synthase"/>
    <property type="match status" value="1"/>
</dbReference>